<dbReference type="InterPro" id="IPR012373">
    <property type="entry name" value="Ferrdict_sens_TM"/>
</dbReference>
<dbReference type="InterPro" id="IPR032623">
    <property type="entry name" value="FecR_N"/>
</dbReference>
<evidence type="ECO:0000259" key="2">
    <source>
        <dbReference type="Pfam" id="PF04773"/>
    </source>
</evidence>
<comment type="caution">
    <text evidence="4">The sequence shown here is derived from an EMBL/GenBank/DDBJ whole genome shotgun (WGS) entry which is preliminary data.</text>
</comment>
<dbReference type="PANTHER" id="PTHR30273:SF2">
    <property type="entry name" value="PROTEIN FECR"/>
    <property type="match status" value="1"/>
</dbReference>
<dbReference type="PATRIC" id="fig|158500.4.peg.1300"/>
<dbReference type="EMBL" id="JFYZ01000003">
    <property type="protein sequence ID" value="EZP83162.1"/>
    <property type="molecule type" value="Genomic_DNA"/>
</dbReference>
<evidence type="ECO:0000259" key="3">
    <source>
        <dbReference type="Pfam" id="PF16220"/>
    </source>
</evidence>
<dbReference type="PANTHER" id="PTHR30273">
    <property type="entry name" value="PERIPLASMIC SIGNAL SENSOR AND SIGMA FACTOR ACTIVATOR FECR-RELATED"/>
    <property type="match status" value="1"/>
</dbReference>
<dbReference type="eggNOG" id="COG3712">
    <property type="taxonomic scope" value="Bacteria"/>
</dbReference>
<keyword evidence="1" id="KW-1133">Transmembrane helix</keyword>
<keyword evidence="1" id="KW-0812">Transmembrane</keyword>
<feature type="transmembrane region" description="Helical" evidence="1">
    <location>
        <begin position="83"/>
        <end position="101"/>
    </location>
</feature>
<feature type="domain" description="FecR protein" evidence="2">
    <location>
        <begin position="110"/>
        <end position="201"/>
    </location>
</feature>
<evidence type="ECO:0000313" key="5">
    <source>
        <dbReference type="Proteomes" id="UP000024329"/>
    </source>
</evidence>
<reference evidence="4 5" key="1">
    <citation type="submission" date="2014-03" db="EMBL/GenBank/DDBJ databases">
        <title>Whole genome sequence of Novosphingobium resinovorum KF1.</title>
        <authorList>
            <person name="Gan H.M."/>
            <person name="Gan H.Y."/>
            <person name="Chew T.H."/>
            <person name="Savka M.A."/>
        </authorList>
    </citation>
    <scope>NUCLEOTIDE SEQUENCE [LARGE SCALE GENOMIC DNA]</scope>
    <source>
        <strain evidence="4 5">KF1</strain>
    </source>
</reference>
<feature type="domain" description="FecR N-terminal" evidence="3">
    <location>
        <begin position="13"/>
        <end position="51"/>
    </location>
</feature>
<keyword evidence="1" id="KW-0472">Membrane</keyword>
<dbReference type="GO" id="GO:0016989">
    <property type="term" value="F:sigma factor antagonist activity"/>
    <property type="evidence" value="ECO:0007669"/>
    <property type="project" value="TreeGrafter"/>
</dbReference>
<evidence type="ECO:0000256" key="1">
    <source>
        <dbReference type="SAM" id="Phobius"/>
    </source>
</evidence>
<proteinExistence type="predicted"/>
<dbReference type="Proteomes" id="UP000024329">
    <property type="component" value="Unassembled WGS sequence"/>
</dbReference>
<organism evidence="4 5">
    <name type="scientific">Novosphingobium resinovorum</name>
    <dbReference type="NCBI Taxonomy" id="158500"/>
    <lineage>
        <taxon>Bacteria</taxon>
        <taxon>Pseudomonadati</taxon>
        <taxon>Pseudomonadota</taxon>
        <taxon>Alphaproteobacteria</taxon>
        <taxon>Sphingomonadales</taxon>
        <taxon>Sphingomonadaceae</taxon>
        <taxon>Novosphingobium</taxon>
    </lineage>
</organism>
<dbReference type="InterPro" id="IPR006860">
    <property type="entry name" value="FecR"/>
</dbReference>
<dbReference type="Pfam" id="PF04773">
    <property type="entry name" value="FecR"/>
    <property type="match status" value="1"/>
</dbReference>
<dbReference type="STRING" id="158500.BES08_06770"/>
<dbReference type="PIRSF" id="PIRSF018266">
    <property type="entry name" value="FecR"/>
    <property type="match status" value="1"/>
</dbReference>
<name>A0A031K3I0_9SPHN</name>
<accession>A0A031K3I0</accession>
<protein>
    <submittedName>
        <fullName evidence="4">Anti-FecI sigma factor FecR</fullName>
    </submittedName>
</protein>
<sequence>MANDMANKDVIRDEALGWAVRAGDPAFTDWETFTLWLEADPAHARAYDDIAASVADAAELVAASAPANDDASSAEPPRRRRPWLASAIAASLAVVAGFWAFQGQQRDLYTVETTLGETRRVTLDADTRIELAGGTAVEFDRKDKRYARLEHGQALFTVRHDAAHPFEVAVGEERLVDIGTVFDVRRDAQGLSVAVSEGAVQFDPDGADVRVSPGEVLRRPAGTSEYTLARLPVEQVGEWREGRLTFEGATLDDVAAQLKRATGIEYVAASGGSGAVSGSILVAPLRKDPGSIGPLLGLSVRSENGRWVIGSH</sequence>
<dbReference type="Pfam" id="PF16220">
    <property type="entry name" value="DUF4880"/>
    <property type="match status" value="1"/>
</dbReference>
<dbReference type="AlphaFoldDB" id="A0A031K3I0"/>
<evidence type="ECO:0000313" key="4">
    <source>
        <dbReference type="EMBL" id="EZP83162.1"/>
    </source>
</evidence>
<dbReference type="Gene3D" id="2.60.120.1440">
    <property type="match status" value="1"/>
</dbReference>
<gene>
    <name evidence="4" type="ORF">BV97_01265</name>
</gene>